<dbReference type="GO" id="GO:0015697">
    <property type="term" value="P:quaternary ammonium group transport"/>
    <property type="evidence" value="ECO:0007669"/>
    <property type="project" value="UniProtKB-ARBA"/>
</dbReference>
<dbReference type="GO" id="GO:0015408">
    <property type="term" value="F:ABC-type ferric iron transporter activity"/>
    <property type="evidence" value="ECO:0007669"/>
    <property type="project" value="InterPro"/>
</dbReference>
<keyword evidence="4" id="KW-0547">Nucleotide-binding</keyword>
<evidence type="ECO:0000313" key="11">
    <source>
        <dbReference type="Proteomes" id="UP000653156"/>
    </source>
</evidence>
<evidence type="ECO:0000256" key="8">
    <source>
        <dbReference type="ARBA" id="ARBA00023136"/>
    </source>
</evidence>
<dbReference type="InterPro" id="IPR027417">
    <property type="entry name" value="P-loop_NTPase"/>
</dbReference>
<evidence type="ECO:0000256" key="3">
    <source>
        <dbReference type="ARBA" id="ARBA00022496"/>
    </source>
</evidence>
<dbReference type="AlphaFoldDB" id="A0A892ZMD6"/>
<dbReference type="GO" id="GO:0016887">
    <property type="term" value="F:ATP hydrolysis activity"/>
    <property type="evidence" value="ECO:0007669"/>
    <property type="project" value="InterPro"/>
</dbReference>
<dbReference type="InterPro" id="IPR017871">
    <property type="entry name" value="ABC_transporter-like_CS"/>
</dbReference>
<dbReference type="InterPro" id="IPR015853">
    <property type="entry name" value="ABC_transpr_FbpC"/>
</dbReference>
<keyword evidence="8" id="KW-0472">Membrane</keyword>
<dbReference type="FunFam" id="3.40.50.300:FF:000425">
    <property type="entry name" value="Probable ABC transporter, ATP-binding subunit"/>
    <property type="match status" value="1"/>
</dbReference>
<keyword evidence="7" id="KW-0406">Ion transport</keyword>
<dbReference type="SUPFAM" id="SSF52540">
    <property type="entry name" value="P-loop containing nucleoside triphosphate hydrolases"/>
    <property type="match status" value="1"/>
</dbReference>
<name>A0A892ZMD6_9NEIS</name>
<protein>
    <submittedName>
        <fullName evidence="10">ABC transporter ATP-binding protein</fullName>
    </submittedName>
</protein>
<proteinExistence type="predicted"/>
<evidence type="ECO:0000313" key="10">
    <source>
        <dbReference type="EMBL" id="QRQ82774.1"/>
    </source>
</evidence>
<dbReference type="KEGG" id="ptes:JQU52_05160"/>
<dbReference type="EMBL" id="CP069798">
    <property type="protein sequence ID" value="QRQ82774.1"/>
    <property type="molecule type" value="Genomic_DNA"/>
</dbReference>
<sequence length="325" mass="35164">MRIATPIKERNVLEWVDIHHRYGNKTVAHGINLAVGASELVAILGPSGSGKSTLLKMAAGLVAPQHGQIRFNGADYTFRQPEQRRFALMFQDYALLPHLNVWQNVAFGLRMQGQGKAAARAAAINILAQVGLAAEAERRTGALSGGEQQRVALARALVTRPQALLLDEPFSALDSHLRSQLQQLTLALLQQQPCPTVMVTHSPTEALQLATRVCLLDHGRWLQQGSPADLLAKPASAAAARLLGCDNVTEQHHIPQAALHLHHPQGTPSTLLAAAPQAGLWRLQWQHPQYGTLQQWLPATTTPPAVGDSVKLWVDEAAVVVFEAA</sequence>
<dbReference type="InterPro" id="IPR050093">
    <property type="entry name" value="ABC_SmlMolc_Importer"/>
</dbReference>
<dbReference type="GO" id="GO:0005524">
    <property type="term" value="F:ATP binding"/>
    <property type="evidence" value="ECO:0007669"/>
    <property type="project" value="UniProtKB-KW"/>
</dbReference>
<keyword evidence="2" id="KW-1003">Cell membrane</keyword>
<keyword evidence="1" id="KW-0813">Transport</keyword>
<evidence type="ECO:0000256" key="1">
    <source>
        <dbReference type="ARBA" id="ARBA00022448"/>
    </source>
</evidence>
<organism evidence="10 11">
    <name type="scientific">Paralysiella testudinis</name>
    <dbReference type="NCBI Taxonomy" id="2809020"/>
    <lineage>
        <taxon>Bacteria</taxon>
        <taxon>Pseudomonadati</taxon>
        <taxon>Pseudomonadota</taxon>
        <taxon>Betaproteobacteria</taxon>
        <taxon>Neisseriales</taxon>
        <taxon>Neisseriaceae</taxon>
        <taxon>Paralysiella</taxon>
    </lineage>
</organism>
<dbReference type="PROSITE" id="PS50893">
    <property type="entry name" value="ABC_TRANSPORTER_2"/>
    <property type="match status" value="1"/>
</dbReference>
<dbReference type="PANTHER" id="PTHR42781">
    <property type="entry name" value="SPERMIDINE/PUTRESCINE IMPORT ATP-BINDING PROTEIN POTA"/>
    <property type="match status" value="1"/>
</dbReference>
<dbReference type="PANTHER" id="PTHR42781:SF4">
    <property type="entry name" value="SPERMIDINE_PUTRESCINE IMPORT ATP-BINDING PROTEIN POTA"/>
    <property type="match status" value="1"/>
</dbReference>
<evidence type="ECO:0000259" key="9">
    <source>
        <dbReference type="PROSITE" id="PS50893"/>
    </source>
</evidence>
<dbReference type="CDD" id="cd03259">
    <property type="entry name" value="ABC_Carb_Solutes_like"/>
    <property type="match status" value="1"/>
</dbReference>
<dbReference type="InterPro" id="IPR003439">
    <property type="entry name" value="ABC_transporter-like_ATP-bd"/>
</dbReference>
<dbReference type="InterPro" id="IPR003593">
    <property type="entry name" value="AAA+_ATPase"/>
</dbReference>
<evidence type="ECO:0000256" key="4">
    <source>
        <dbReference type="ARBA" id="ARBA00022741"/>
    </source>
</evidence>
<feature type="domain" description="ABC transporter" evidence="9">
    <location>
        <begin position="13"/>
        <end position="243"/>
    </location>
</feature>
<keyword evidence="5 10" id="KW-0067">ATP-binding</keyword>
<gene>
    <name evidence="10" type="ORF">JQU52_05160</name>
</gene>
<evidence type="ECO:0000256" key="5">
    <source>
        <dbReference type="ARBA" id="ARBA00022840"/>
    </source>
</evidence>
<dbReference type="Proteomes" id="UP000653156">
    <property type="component" value="Chromosome"/>
</dbReference>
<keyword evidence="11" id="KW-1185">Reference proteome</keyword>
<accession>A0A892ZMD6</accession>
<dbReference type="PROSITE" id="PS00211">
    <property type="entry name" value="ABC_TRANSPORTER_1"/>
    <property type="match status" value="1"/>
</dbReference>
<dbReference type="SMART" id="SM00382">
    <property type="entry name" value="AAA"/>
    <property type="match status" value="1"/>
</dbReference>
<dbReference type="GO" id="GO:0016020">
    <property type="term" value="C:membrane"/>
    <property type="evidence" value="ECO:0007669"/>
    <property type="project" value="InterPro"/>
</dbReference>
<keyword evidence="6" id="KW-0408">Iron</keyword>
<keyword evidence="3" id="KW-0410">Iron transport</keyword>
<dbReference type="Pfam" id="PF00005">
    <property type="entry name" value="ABC_tran"/>
    <property type="match status" value="1"/>
</dbReference>
<evidence type="ECO:0000256" key="2">
    <source>
        <dbReference type="ARBA" id="ARBA00022475"/>
    </source>
</evidence>
<reference evidence="10" key="1">
    <citation type="submission" date="2021-02" db="EMBL/GenBank/DDBJ databases">
        <title>Neisseriaceae sp. 26B isolated from the cloaca of a Common Toad-headed Turtle (Mesoclemmys nasuta).</title>
        <authorList>
            <person name="Spergser J."/>
            <person name="Busse H.-J."/>
        </authorList>
    </citation>
    <scope>NUCLEOTIDE SEQUENCE</scope>
    <source>
        <strain evidence="10">26B</strain>
    </source>
</reference>
<evidence type="ECO:0000256" key="6">
    <source>
        <dbReference type="ARBA" id="ARBA00023004"/>
    </source>
</evidence>
<dbReference type="Gene3D" id="3.40.50.300">
    <property type="entry name" value="P-loop containing nucleotide triphosphate hydrolases"/>
    <property type="match status" value="1"/>
</dbReference>
<evidence type="ECO:0000256" key="7">
    <source>
        <dbReference type="ARBA" id="ARBA00023065"/>
    </source>
</evidence>